<dbReference type="GO" id="GO:0055085">
    <property type="term" value="P:transmembrane transport"/>
    <property type="evidence" value="ECO:0007669"/>
    <property type="project" value="InterPro"/>
</dbReference>
<dbReference type="InterPro" id="IPR004776">
    <property type="entry name" value="Mem_transp_PIN-like"/>
</dbReference>
<evidence type="ECO:0000256" key="5">
    <source>
        <dbReference type="SAM" id="Phobius"/>
    </source>
</evidence>
<sequence length="514" mass="55391">MSSIVIGTLLWISVQPLIRLQGSFSKFLCVGCGFGVTKAGLLPAMAARGMGLVIINVTTPNLMFSTIVPSFNSSNITQLGPLVIVALIYMLIGVTLSWIIKQLFWVPHRFRHGILVAGGWANIGDIPISVTLSVMASAPFNGTDDQNLAVGYIAVFILVFSVTLFPLGGHRCVMMDFNGPDLENDQVKERLSTKHAKTLSRLAAGFVHLRQIFKHPPVKEIHSEVAQNSGEKESPHVTFTHEESVTICYDPPKQEEIEVLTLANEHLLSTEFPDPTSPSFTSVQPSPLLTDGAQKLSTTTSLPGSIAGHVAVNHAHWFPKFVSLAFGFLRSLMNPPSLSIIISFIIAIIPPLKALFVRGVPGTHMPSAPDGQPPLALIMNTAKFISAASVPMGLITLGSALARLSIPRNQWSSLPLGAIGSLAIGRLVVMPVLGILICQQFTHIGLIDSSNNVLRFVCIFLSGLPTATTQVFLTQVYSGTGNADHLSAFLIPQYIIMFISMTTVTSFTLHILFG</sequence>
<feature type="transmembrane region" description="Helical" evidence="5">
    <location>
        <begin position="414"/>
        <end position="437"/>
    </location>
</feature>
<evidence type="ECO:0000256" key="2">
    <source>
        <dbReference type="ARBA" id="ARBA00022692"/>
    </source>
</evidence>
<name>A0A9P7D6R8_9AGAM</name>
<comment type="subcellular location">
    <subcellularLocation>
        <location evidence="1">Membrane</location>
        <topology evidence="1">Multi-pass membrane protein</topology>
    </subcellularLocation>
</comment>
<keyword evidence="3 5" id="KW-1133">Transmembrane helix</keyword>
<evidence type="ECO:0000256" key="3">
    <source>
        <dbReference type="ARBA" id="ARBA00022989"/>
    </source>
</evidence>
<dbReference type="OrthoDB" id="435607at2759"/>
<feature type="transmembrane region" description="Helical" evidence="5">
    <location>
        <begin position="377"/>
        <end position="402"/>
    </location>
</feature>
<feature type="transmembrane region" description="Helical" evidence="5">
    <location>
        <begin position="453"/>
        <end position="473"/>
    </location>
</feature>
<dbReference type="Proteomes" id="UP000714275">
    <property type="component" value="Unassembled WGS sequence"/>
</dbReference>
<feature type="transmembrane region" description="Helical" evidence="5">
    <location>
        <begin position="494"/>
        <end position="513"/>
    </location>
</feature>
<protein>
    <submittedName>
        <fullName evidence="6">Auxin efflux carrier</fullName>
    </submittedName>
</protein>
<dbReference type="AlphaFoldDB" id="A0A9P7D6R8"/>
<evidence type="ECO:0000256" key="1">
    <source>
        <dbReference type="ARBA" id="ARBA00004141"/>
    </source>
</evidence>
<accession>A0A9P7D6R8</accession>
<dbReference type="GO" id="GO:0016020">
    <property type="term" value="C:membrane"/>
    <property type="evidence" value="ECO:0007669"/>
    <property type="project" value="UniProtKB-SubCell"/>
</dbReference>
<evidence type="ECO:0000313" key="7">
    <source>
        <dbReference type="Proteomes" id="UP000714275"/>
    </source>
</evidence>
<keyword evidence="2 5" id="KW-0812">Transmembrane</keyword>
<reference evidence="6" key="1">
    <citation type="journal article" date="2020" name="New Phytol.">
        <title>Comparative genomics reveals dynamic genome evolution in host specialist ectomycorrhizal fungi.</title>
        <authorList>
            <person name="Lofgren L.A."/>
            <person name="Nguyen N.H."/>
            <person name="Vilgalys R."/>
            <person name="Ruytinx J."/>
            <person name="Liao H.L."/>
            <person name="Branco S."/>
            <person name="Kuo A."/>
            <person name="LaButti K."/>
            <person name="Lipzen A."/>
            <person name="Andreopoulos W."/>
            <person name="Pangilinan J."/>
            <person name="Riley R."/>
            <person name="Hundley H."/>
            <person name="Na H."/>
            <person name="Barry K."/>
            <person name="Grigoriev I.V."/>
            <person name="Stajich J.E."/>
            <person name="Kennedy P.G."/>
        </authorList>
    </citation>
    <scope>NUCLEOTIDE SEQUENCE</scope>
    <source>
        <strain evidence="6">DOB743</strain>
    </source>
</reference>
<dbReference type="EMBL" id="JABBWD010000006">
    <property type="protein sequence ID" value="KAG1781143.1"/>
    <property type="molecule type" value="Genomic_DNA"/>
</dbReference>
<feature type="transmembrane region" description="Helical" evidence="5">
    <location>
        <begin position="148"/>
        <end position="167"/>
    </location>
</feature>
<keyword evidence="4 5" id="KW-0472">Membrane</keyword>
<feature type="transmembrane region" description="Helical" evidence="5">
    <location>
        <begin position="112"/>
        <end position="136"/>
    </location>
</feature>
<organism evidence="6 7">
    <name type="scientific">Suillus placidus</name>
    <dbReference type="NCBI Taxonomy" id="48579"/>
    <lineage>
        <taxon>Eukaryota</taxon>
        <taxon>Fungi</taxon>
        <taxon>Dikarya</taxon>
        <taxon>Basidiomycota</taxon>
        <taxon>Agaricomycotina</taxon>
        <taxon>Agaricomycetes</taxon>
        <taxon>Agaricomycetidae</taxon>
        <taxon>Boletales</taxon>
        <taxon>Suillineae</taxon>
        <taxon>Suillaceae</taxon>
        <taxon>Suillus</taxon>
    </lineage>
</organism>
<gene>
    <name evidence="6" type="ORF">EV702DRAFT_962839</name>
</gene>
<evidence type="ECO:0000313" key="6">
    <source>
        <dbReference type="EMBL" id="KAG1781143.1"/>
    </source>
</evidence>
<dbReference type="PANTHER" id="PTHR31274:SF1">
    <property type="entry name" value="AGL149CP"/>
    <property type="match status" value="1"/>
</dbReference>
<evidence type="ECO:0000256" key="4">
    <source>
        <dbReference type="ARBA" id="ARBA00023136"/>
    </source>
</evidence>
<feature type="transmembrane region" description="Helical" evidence="5">
    <location>
        <begin position="79"/>
        <end position="100"/>
    </location>
</feature>
<dbReference type="Pfam" id="PF03547">
    <property type="entry name" value="Mem_trans"/>
    <property type="match status" value="1"/>
</dbReference>
<keyword evidence="7" id="KW-1185">Reference proteome</keyword>
<dbReference type="PANTHER" id="PTHR31274">
    <property type="entry name" value="PROTEIN ECM3"/>
    <property type="match status" value="1"/>
</dbReference>
<proteinExistence type="predicted"/>
<comment type="caution">
    <text evidence="6">The sequence shown here is derived from an EMBL/GenBank/DDBJ whole genome shotgun (WGS) entry which is preliminary data.</text>
</comment>
<dbReference type="InterPro" id="IPR040254">
    <property type="entry name" value="Ecm3-like"/>
</dbReference>